<evidence type="ECO:0008006" key="3">
    <source>
        <dbReference type="Google" id="ProtNLM"/>
    </source>
</evidence>
<proteinExistence type="predicted"/>
<gene>
    <name evidence="1" type="ORF">ACFSUT_07120</name>
</gene>
<dbReference type="RefSeq" id="WP_344287027.1">
    <property type="nucleotide sequence ID" value="NZ_BAAAHV010000027.1"/>
</dbReference>
<name>A0ABW5HTH3_9PSEU</name>
<protein>
    <recommendedName>
        <fullName evidence="3">Transposase</fullName>
    </recommendedName>
</protein>
<reference evidence="2" key="1">
    <citation type="journal article" date="2019" name="Int. J. Syst. Evol. Microbiol.">
        <title>The Global Catalogue of Microorganisms (GCM) 10K type strain sequencing project: providing services to taxonomists for standard genome sequencing and annotation.</title>
        <authorList>
            <consortium name="The Broad Institute Genomics Platform"/>
            <consortium name="The Broad Institute Genome Sequencing Center for Infectious Disease"/>
            <person name="Wu L."/>
            <person name="Ma J."/>
        </authorList>
    </citation>
    <scope>NUCLEOTIDE SEQUENCE [LARGE SCALE GENOMIC DNA]</scope>
    <source>
        <strain evidence="2">CGMCC 4.7638</strain>
    </source>
</reference>
<organism evidence="1 2">
    <name type="scientific">Amycolatopsis albidoflavus</name>
    <dbReference type="NCBI Taxonomy" id="102226"/>
    <lineage>
        <taxon>Bacteria</taxon>
        <taxon>Bacillati</taxon>
        <taxon>Actinomycetota</taxon>
        <taxon>Actinomycetes</taxon>
        <taxon>Pseudonocardiales</taxon>
        <taxon>Pseudonocardiaceae</taxon>
        <taxon>Amycolatopsis</taxon>
    </lineage>
</organism>
<dbReference type="Proteomes" id="UP001597542">
    <property type="component" value="Unassembled WGS sequence"/>
</dbReference>
<comment type="caution">
    <text evidence="1">The sequence shown here is derived from an EMBL/GenBank/DDBJ whole genome shotgun (WGS) entry which is preliminary data.</text>
</comment>
<dbReference type="EMBL" id="JBHUKQ010000006">
    <property type="protein sequence ID" value="MFD2480037.1"/>
    <property type="molecule type" value="Genomic_DNA"/>
</dbReference>
<evidence type="ECO:0000313" key="2">
    <source>
        <dbReference type="Proteomes" id="UP001597542"/>
    </source>
</evidence>
<keyword evidence="2" id="KW-1185">Reference proteome</keyword>
<accession>A0ABW5HTH3</accession>
<evidence type="ECO:0000313" key="1">
    <source>
        <dbReference type="EMBL" id="MFD2480037.1"/>
    </source>
</evidence>
<sequence>MLSFDQRQGLMELREACLMAWSDWPGRRWVRHCVTVFVKVSEKPTPRGRVADSTVRSWSLS</sequence>